<dbReference type="Proteomes" id="UP000016637">
    <property type="component" value="Unassembled WGS sequence"/>
</dbReference>
<dbReference type="GO" id="GO:0008483">
    <property type="term" value="F:transaminase activity"/>
    <property type="evidence" value="ECO:0007669"/>
    <property type="project" value="UniProtKB-KW"/>
</dbReference>
<organism evidence="10 11">
    <name type="scientific">Gemella bergeri ATCC 700627</name>
    <dbReference type="NCBI Taxonomy" id="1321820"/>
    <lineage>
        <taxon>Bacteria</taxon>
        <taxon>Bacillati</taxon>
        <taxon>Bacillota</taxon>
        <taxon>Bacilli</taxon>
        <taxon>Bacillales</taxon>
        <taxon>Gemellaceae</taxon>
        <taxon>Gemella</taxon>
    </lineage>
</organism>
<evidence type="ECO:0000256" key="4">
    <source>
        <dbReference type="ARBA" id="ARBA00022723"/>
    </source>
</evidence>
<evidence type="ECO:0000313" key="10">
    <source>
        <dbReference type="EMBL" id="ERK60611.1"/>
    </source>
</evidence>
<evidence type="ECO:0000256" key="5">
    <source>
        <dbReference type="ARBA" id="ARBA00022898"/>
    </source>
</evidence>
<dbReference type="PANTHER" id="PTHR11601">
    <property type="entry name" value="CYSTEINE DESULFURYLASE FAMILY MEMBER"/>
    <property type="match status" value="1"/>
</dbReference>
<evidence type="ECO:0000256" key="8">
    <source>
        <dbReference type="ARBA" id="ARBA00050776"/>
    </source>
</evidence>
<comment type="catalytic activity">
    <reaction evidence="8">
        <text>(sulfur carrier)-H + L-cysteine = (sulfur carrier)-SH + L-alanine</text>
        <dbReference type="Rhea" id="RHEA:43892"/>
        <dbReference type="Rhea" id="RHEA-COMP:14737"/>
        <dbReference type="Rhea" id="RHEA-COMP:14739"/>
        <dbReference type="ChEBI" id="CHEBI:29917"/>
        <dbReference type="ChEBI" id="CHEBI:35235"/>
        <dbReference type="ChEBI" id="CHEBI:57972"/>
        <dbReference type="ChEBI" id="CHEBI:64428"/>
        <dbReference type="EC" id="2.8.1.7"/>
    </reaction>
</comment>
<comment type="cofactor">
    <cofactor evidence="1">
        <name>pyridoxal 5'-phosphate</name>
        <dbReference type="ChEBI" id="CHEBI:597326"/>
    </cofactor>
</comment>
<dbReference type="PIRSF" id="PIRSF005572">
    <property type="entry name" value="NifS"/>
    <property type="match status" value="1"/>
</dbReference>
<dbReference type="Pfam" id="PF00266">
    <property type="entry name" value="Aminotran_5"/>
    <property type="match status" value="1"/>
</dbReference>
<dbReference type="GO" id="GO:0031071">
    <property type="term" value="F:cysteine desulfurase activity"/>
    <property type="evidence" value="ECO:0007669"/>
    <property type="project" value="UniProtKB-EC"/>
</dbReference>
<keyword evidence="11" id="KW-1185">Reference proteome</keyword>
<dbReference type="HOGENOM" id="CLU_003433_0_0_9"/>
<reference evidence="10 11" key="1">
    <citation type="submission" date="2013-08" db="EMBL/GenBank/DDBJ databases">
        <authorList>
            <person name="Weinstock G."/>
            <person name="Sodergren E."/>
            <person name="Wylie T."/>
            <person name="Fulton L."/>
            <person name="Fulton R."/>
            <person name="Fronick C."/>
            <person name="O'Laughlin M."/>
            <person name="Godfrey J."/>
            <person name="Miner T."/>
            <person name="Herter B."/>
            <person name="Appelbaum E."/>
            <person name="Cordes M."/>
            <person name="Lek S."/>
            <person name="Wollam A."/>
            <person name="Pepin K.H."/>
            <person name="Palsikar V.B."/>
            <person name="Mitreva M."/>
            <person name="Wilson R.K."/>
        </authorList>
    </citation>
    <scope>NUCLEOTIDE SEQUENCE [LARGE SCALE GENOMIC DNA]</scope>
    <source>
        <strain evidence="10 11">ATCC 700627</strain>
    </source>
</reference>
<evidence type="ECO:0000313" key="11">
    <source>
        <dbReference type="Proteomes" id="UP000016637"/>
    </source>
</evidence>
<dbReference type="EMBL" id="AWVP01000003">
    <property type="protein sequence ID" value="ERK60611.1"/>
    <property type="molecule type" value="Genomic_DNA"/>
</dbReference>
<name>U2QVN5_9BACL</name>
<proteinExistence type="inferred from homology"/>
<evidence type="ECO:0000256" key="2">
    <source>
        <dbReference type="ARBA" id="ARBA00006490"/>
    </source>
</evidence>
<gene>
    <name evidence="10" type="ORF">HMPREF1983_00033</name>
</gene>
<feature type="domain" description="Aminotransferase class V" evidence="9">
    <location>
        <begin position="4"/>
        <end position="357"/>
    </location>
</feature>
<protein>
    <submittedName>
        <fullName evidence="10">Aminotransferase, class V</fullName>
    </submittedName>
</protein>
<dbReference type="GO" id="GO:0051536">
    <property type="term" value="F:iron-sulfur cluster binding"/>
    <property type="evidence" value="ECO:0007669"/>
    <property type="project" value="UniProtKB-KW"/>
</dbReference>
<evidence type="ECO:0000256" key="1">
    <source>
        <dbReference type="ARBA" id="ARBA00001933"/>
    </source>
</evidence>
<comment type="similarity">
    <text evidence="2">Belongs to the class-V pyridoxal-phosphate-dependent aminotransferase family. NifS/IscS subfamily.</text>
</comment>
<dbReference type="InterPro" id="IPR016454">
    <property type="entry name" value="Cysteine_dSase"/>
</dbReference>
<dbReference type="InterPro" id="IPR015424">
    <property type="entry name" value="PyrdxlP-dep_Trfase"/>
</dbReference>
<dbReference type="InterPro" id="IPR015422">
    <property type="entry name" value="PyrdxlP-dep_Trfase_small"/>
</dbReference>
<dbReference type="eggNOG" id="COG1104">
    <property type="taxonomic scope" value="Bacteria"/>
</dbReference>
<dbReference type="Gene3D" id="3.40.640.10">
    <property type="entry name" value="Type I PLP-dependent aspartate aminotransferase-like (Major domain)"/>
    <property type="match status" value="1"/>
</dbReference>
<sequence length="374" mass="41603">MENIYLDYAATSKKHFDIIEKNLKLLKEIYANPSSSHTLGKKNAKLKKEAQQKIASSINAQPEEIIFTSGGTESNNTVFNHVFNRFKSGEIIISEIEHPSVKASARHLEQYGFVVHELSVGKNGMVSLEELEDKITDNTVLISIMFANNETGVLNPIKEISKLISGKNILLHSDIVQAFAKIEIDVKDLGVDFASVSAHKIGALNNFGFLYAKNGVVEPFILGGGQENGLRSGTSDVLGALTLADSIDETLKTVQYLRDLKNYFIEKLEKNNVEFEVNGSIEYSLPNILNIYFKNIESQRLITYLDANEVYISGGSACSSGNIKGSKIITKMYNIERAAHSVRISVGFDVDKKMIDNVINKIVHLERKIKERNK</sequence>
<dbReference type="InterPro" id="IPR015421">
    <property type="entry name" value="PyrdxlP-dep_Trfase_major"/>
</dbReference>
<keyword evidence="10" id="KW-0032">Aminotransferase</keyword>
<dbReference type="Gene3D" id="1.10.260.50">
    <property type="match status" value="1"/>
</dbReference>
<dbReference type="Gene3D" id="3.90.1150.10">
    <property type="entry name" value="Aspartate Aminotransferase, domain 1"/>
    <property type="match status" value="1"/>
</dbReference>
<accession>U2QVN5</accession>
<dbReference type="AlphaFoldDB" id="U2QVN5"/>
<dbReference type="InterPro" id="IPR000192">
    <property type="entry name" value="Aminotrans_V_dom"/>
</dbReference>
<dbReference type="PATRIC" id="fig|1321820.3.peg.33"/>
<dbReference type="PANTHER" id="PTHR11601:SF34">
    <property type="entry name" value="CYSTEINE DESULFURASE"/>
    <property type="match status" value="1"/>
</dbReference>
<keyword evidence="7" id="KW-0411">Iron-sulfur</keyword>
<comment type="caution">
    <text evidence="10">The sequence shown here is derived from an EMBL/GenBank/DDBJ whole genome shotgun (WGS) entry which is preliminary data.</text>
</comment>
<dbReference type="RefSeq" id="WP_021752640.1">
    <property type="nucleotide sequence ID" value="NZ_KI271814.1"/>
</dbReference>
<evidence type="ECO:0000256" key="7">
    <source>
        <dbReference type="ARBA" id="ARBA00023014"/>
    </source>
</evidence>
<dbReference type="GO" id="GO:0046872">
    <property type="term" value="F:metal ion binding"/>
    <property type="evidence" value="ECO:0007669"/>
    <property type="project" value="UniProtKB-KW"/>
</dbReference>
<dbReference type="SUPFAM" id="SSF53383">
    <property type="entry name" value="PLP-dependent transferases"/>
    <property type="match status" value="1"/>
</dbReference>
<keyword evidence="6" id="KW-0408">Iron</keyword>
<evidence type="ECO:0000256" key="6">
    <source>
        <dbReference type="ARBA" id="ARBA00023004"/>
    </source>
</evidence>
<keyword evidence="3 10" id="KW-0808">Transferase</keyword>
<keyword evidence="4" id="KW-0479">Metal-binding</keyword>
<evidence type="ECO:0000256" key="3">
    <source>
        <dbReference type="ARBA" id="ARBA00022679"/>
    </source>
</evidence>
<keyword evidence="5" id="KW-0663">Pyridoxal phosphate</keyword>
<evidence type="ECO:0000259" key="9">
    <source>
        <dbReference type="Pfam" id="PF00266"/>
    </source>
</evidence>